<feature type="non-terminal residue" evidence="1">
    <location>
        <position position="176"/>
    </location>
</feature>
<protein>
    <recommendedName>
        <fullName evidence="3">SWIM-type domain-containing protein</fullName>
    </recommendedName>
</protein>
<accession>A0AAD7NZS0</accession>
<proteinExistence type="predicted"/>
<evidence type="ECO:0008006" key="3">
    <source>
        <dbReference type="Google" id="ProtNLM"/>
    </source>
</evidence>
<dbReference type="EMBL" id="JARJLG010000003">
    <property type="protein sequence ID" value="KAJ7782252.1"/>
    <property type="molecule type" value="Genomic_DNA"/>
</dbReference>
<dbReference type="Proteomes" id="UP001215280">
    <property type="component" value="Unassembled WGS sequence"/>
</dbReference>
<name>A0AAD7NZS0_9AGAR</name>
<reference evidence="1" key="1">
    <citation type="submission" date="2023-03" db="EMBL/GenBank/DDBJ databases">
        <title>Massive genome expansion in bonnet fungi (Mycena s.s.) driven by repeated elements and novel gene families across ecological guilds.</title>
        <authorList>
            <consortium name="Lawrence Berkeley National Laboratory"/>
            <person name="Harder C.B."/>
            <person name="Miyauchi S."/>
            <person name="Viragh M."/>
            <person name="Kuo A."/>
            <person name="Thoen E."/>
            <person name="Andreopoulos B."/>
            <person name="Lu D."/>
            <person name="Skrede I."/>
            <person name="Drula E."/>
            <person name="Henrissat B."/>
            <person name="Morin E."/>
            <person name="Kohler A."/>
            <person name="Barry K."/>
            <person name="LaButti K."/>
            <person name="Morin E."/>
            <person name="Salamov A."/>
            <person name="Lipzen A."/>
            <person name="Mereny Z."/>
            <person name="Hegedus B."/>
            <person name="Baldrian P."/>
            <person name="Stursova M."/>
            <person name="Weitz H."/>
            <person name="Taylor A."/>
            <person name="Grigoriev I.V."/>
            <person name="Nagy L.G."/>
            <person name="Martin F."/>
            <person name="Kauserud H."/>
        </authorList>
    </citation>
    <scope>NUCLEOTIDE SEQUENCE</scope>
    <source>
        <strain evidence="1">CBHHK188m</strain>
    </source>
</reference>
<comment type="caution">
    <text evidence="1">The sequence shown here is derived from an EMBL/GenBank/DDBJ whole genome shotgun (WGS) entry which is preliminary data.</text>
</comment>
<gene>
    <name evidence="1" type="ORF">DFH07DRAFT_728359</name>
</gene>
<sequence>WLLRLVQNQGLVPIHLVKITHRNTGAAHIVVLLPDGCYVCDCCMGLNQGLVCHHYFAAWLKIPGLPFYISLIRARWYQNPRLEVARFSAIIFRDRATSRLVQFTATSLPGSTISNPVSSSTVPMPPPTQTLPQRTVYHALQAEVRLMMNGIQTQEQLDDMHEQLGQIGSSNSISFS</sequence>
<keyword evidence="2" id="KW-1185">Reference proteome</keyword>
<dbReference type="AlphaFoldDB" id="A0AAD7NZS0"/>
<organism evidence="1 2">
    <name type="scientific">Mycena maculata</name>
    <dbReference type="NCBI Taxonomy" id="230809"/>
    <lineage>
        <taxon>Eukaryota</taxon>
        <taxon>Fungi</taxon>
        <taxon>Dikarya</taxon>
        <taxon>Basidiomycota</taxon>
        <taxon>Agaricomycotina</taxon>
        <taxon>Agaricomycetes</taxon>
        <taxon>Agaricomycetidae</taxon>
        <taxon>Agaricales</taxon>
        <taxon>Marasmiineae</taxon>
        <taxon>Mycenaceae</taxon>
        <taxon>Mycena</taxon>
    </lineage>
</organism>
<evidence type="ECO:0000313" key="1">
    <source>
        <dbReference type="EMBL" id="KAJ7782252.1"/>
    </source>
</evidence>
<evidence type="ECO:0000313" key="2">
    <source>
        <dbReference type="Proteomes" id="UP001215280"/>
    </source>
</evidence>